<dbReference type="OrthoDB" id="3894953at2"/>
<evidence type="ECO:0000313" key="3">
    <source>
        <dbReference type="Proteomes" id="UP000319769"/>
    </source>
</evidence>
<dbReference type="AlphaFoldDB" id="A0A5N0UV98"/>
<feature type="compositionally biased region" description="Polar residues" evidence="1">
    <location>
        <begin position="274"/>
        <end position="285"/>
    </location>
</feature>
<evidence type="ECO:0000256" key="1">
    <source>
        <dbReference type="SAM" id="MobiDB-lite"/>
    </source>
</evidence>
<name>A0A5N0UV98_9PSEU</name>
<evidence type="ECO:0000313" key="2">
    <source>
        <dbReference type="EMBL" id="KAA9155554.1"/>
    </source>
</evidence>
<gene>
    <name evidence="2" type="ORF">FPZ12_029605</name>
</gene>
<keyword evidence="3" id="KW-1185">Reference proteome</keyword>
<organism evidence="2 3">
    <name type="scientific">Amycolatopsis acidicola</name>
    <dbReference type="NCBI Taxonomy" id="2596893"/>
    <lineage>
        <taxon>Bacteria</taxon>
        <taxon>Bacillati</taxon>
        <taxon>Actinomycetota</taxon>
        <taxon>Actinomycetes</taxon>
        <taxon>Pseudonocardiales</taxon>
        <taxon>Pseudonocardiaceae</taxon>
        <taxon>Amycolatopsis</taxon>
    </lineage>
</organism>
<protein>
    <submittedName>
        <fullName evidence="2">Uncharacterized protein</fullName>
    </submittedName>
</protein>
<dbReference type="Proteomes" id="UP000319769">
    <property type="component" value="Unassembled WGS sequence"/>
</dbReference>
<reference evidence="2" key="1">
    <citation type="submission" date="2019-09" db="EMBL/GenBank/DDBJ databases">
        <authorList>
            <person name="Teo W.F.A."/>
            <person name="Duangmal K."/>
        </authorList>
    </citation>
    <scope>NUCLEOTIDE SEQUENCE [LARGE SCALE GENOMIC DNA]</scope>
    <source>
        <strain evidence="2">K81G1</strain>
    </source>
</reference>
<accession>A0A5N0UV98</accession>
<dbReference type="EMBL" id="VMNW02000056">
    <property type="protein sequence ID" value="KAA9155554.1"/>
    <property type="molecule type" value="Genomic_DNA"/>
</dbReference>
<comment type="caution">
    <text evidence="2">The sequence shown here is derived from an EMBL/GenBank/DDBJ whole genome shotgun (WGS) entry which is preliminary data.</text>
</comment>
<feature type="region of interest" description="Disordered" evidence="1">
    <location>
        <begin position="269"/>
        <end position="288"/>
    </location>
</feature>
<sequence length="873" mass="94848">MFTTGDPAKDAALSEALAASERELSHHVYFDWDNDGQFANQYSDLSSVLSENDINLEDAALATDQPEDINAIQGYSSSELKLVLSGQRYSDEAPMEQVLSRFNINGPFFNRDLNGVLVKYDIRVQTSLGPIDVRQFTGWVTDLQIAHSSGDVSVTCNNNVPWNSRLVTLPLWACDKYADASVVAGVGANNGNPARPINSSWIVGEVLRQAGTPIGPAEREDCILSLSGMGSLLPSIGEKYHEVTATIDRHQLTSDSIDLMSKESTKYGPALTRVSGTPTPSATQTRHPHQNWFKTDRTRGWATVPRNGSTDAARNIGFSLWSLGNGSTTNVGLPTGYAWADSGQIMVLGLNSGGMASGSTFSIMVQVLANGQVFVKVLTNTGSTLGQWGWKNQTSGWHYYDVNLRFTSSSVQCVLTVDGVAQGSPTYGANATAGFTYMASAHPTLNTRTPDDYSNPGFVLQYDPAQHYQIYWGDSSAVYRTNQGVQPTGPDGKPWANFQWCLSEMSFIPDTANMTGWEILQRVVTAEFGTLRINEFAQVDYEPHYVILNNSSLQPQASYTVDNVLDLVTNPSLDQMRNSITISYEDRYQNLDDVWTNDSPYDFYTPGDGLTHVFPTVYPLTDVVSVITFVAGISGWQDAEGSGEGSNYQQSNLSRVTGVVATDQGKDYYDPNHTPADLTDNNFMNAWVVPTADQRGLQVATYCLVNSSACYYGAKVNIQDFGTTSATAKVPTTSFKIKGKRIGDTKTGTYTLSNSASVAESGTRQLTIEPYEWRQTKATAQAIVQALLADTVTPAPTITGLKIPNDPRLRVTDVISVQPGEYYSGPLICQIMGRSVSGSNGEDTLDARIVRSPSKWTLGVTGASELGVTTVLN</sequence>
<dbReference type="RefSeq" id="WP_144748801.1">
    <property type="nucleotide sequence ID" value="NZ_VMNW02000056.1"/>
</dbReference>
<proteinExistence type="predicted"/>